<gene>
    <name evidence="2" type="ORF">NDOAJMFA_00049</name>
</gene>
<evidence type="ECO:0008006" key="3">
    <source>
        <dbReference type="Google" id="ProtNLM"/>
    </source>
</evidence>
<protein>
    <recommendedName>
        <fullName evidence="3">MULE transposase domain-containing protein</fullName>
    </recommendedName>
</protein>
<dbReference type="EMBL" id="MT631533">
    <property type="protein sequence ID" value="QNO53199.1"/>
    <property type="molecule type" value="Genomic_DNA"/>
</dbReference>
<proteinExistence type="predicted"/>
<evidence type="ECO:0000313" key="2">
    <source>
        <dbReference type="EMBL" id="QNO53199.1"/>
    </source>
</evidence>
<evidence type="ECO:0000256" key="1">
    <source>
        <dbReference type="SAM" id="MobiDB-lite"/>
    </source>
</evidence>
<name>A0A7G9YYW5_9EURY</name>
<sequence length="555" mass="63806">MFKKKNRVPSCSCNSPPEKYEPEEKECPKCGMPLKIKKTQKRRLVTPAQDTKVVEVIKRCNCSNETFVSNKLRKLTPKKSPYSFDLVADIGRLRFEEHRQVSDIRRHFSKSGISIPDTTAQRLCKRFLKYFTAIHLECPTQIKEKIEQKGGYVLQIDGTQNHGRGTIMLLKDSISGIRLFSERVVSEKADYIKPILEDIRDLYGPPLAVIRDMGKGIAKAVDNVFEGAVVIICHFHFLRALGDRLFKYYHDKFRKNVDKTGVKGKLKDLRRKARTRLKTAKDPFAVEILNELVGVLDDVLTSSGEGLGYPFDLSKLRFYERCLKAEKRVEQLVERCINAWNRVAIAYDVHGVLKRLHKSSYRLAKYAEILQEREVWFKKARQALRWKNGPIPLSTKVRWSDGELKAARKGIDTFLEEISLNRKKELVLKGKGSHLLRAFGTIEQMFTENRERLLAPNVEVQTPRGKSVIKLERTNNGVEQDFRAIRRHGRRLKGNKDVEELIQKEGVGLLLLLNMEIDEYVKTVYGSWDVMGKSFSEVKKESLAAAEKILDGSNR</sequence>
<organism evidence="2">
    <name type="scientific">Candidatus Methanophagaceae archaeon ANME-1 ERB6</name>
    <dbReference type="NCBI Taxonomy" id="2759912"/>
    <lineage>
        <taxon>Archaea</taxon>
        <taxon>Methanobacteriati</taxon>
        <taxon>Methanobacteriota</taxon>
        <taxon>Stenosarchaea group</taxon>
        <taxon>Methanomicrobia</taxon>
        <taxon>Candidatus Methanophagales</taxon>
        <taxon>Candidatus Methanophagaceae</taxon>
    </lineage>
</organism>
<dbReference type="AlphaFoldDB" id="A0A7G9YYW5"/>
<accession>A0A7G9YYW5</accession>
<feature type="region of interest" description="Disordered" evidence="1">
    <location>
        <begin position="1"/>
        <end position="24"/>
    </location>
</feature>
<reference evidence="2" key="1">
    <citation type="submission" date="2020-06" db="EMBL/GenBank/DDBJ databases">
        <title>Unique genomic features of the anaerobic methanotrophic archaea.</title>
        <authorList>
            <person name="Chadwick G.L."/>
            <person name="Skennerton C.T."/>
            <person name="Laso-Perez R."/>
            <person name="Leu A.O."/>
            <person name="Speth D.R."/>
            <person name="Yu H."/>
            <person name="Morgan-Lang C."/>
            <person name="Hatzenpichler R."/>
            <person name="Goudeau D."/>
            <person name="Malmstrom R."/>
            <person name="Brazelton W.J."/>
            <person name="Woyke T."/>
            <person name="Hallam S.J."/>
            <person name="Tyson G.W."/>
            <person name="Wegener G."/>
            <person name="Boetius A."/>
            <person name="Orphan V."/>
        </authorList>
    </citation>
    <scope>NUCLEOTIDE SEQUENCE</scope>
</reference>